<feature type="chain" id="PRO_5044026126" evidence="1">
    <location>
        <begin position="23"/>
        <end position="186"/>
    </location>
</feature>
<keyword evidence="1" id="KW-0732">Signal</keyword>
<dbReference type="GO" id="GO:0043709">
    <property type="term" value="P:cell adhesion involved in single-species biofilm formation"/>
    <property type="evidence" value="ECO:0007669"/>
    <property type="project" value="TreeGrafter"/>
</dbReference>
<feature type="domain" description="Fimbrial-type adhesion" evidence="2">
    <location>
        <begin position="43"/>
        <end position="186"/>
    </location>
</feature>
<dbReference type="GO" id="GO:0009289">
    <property type="term" value="C:pilus"/>
    <property type="evidence" value="ECO:0007669"/>
    <property type="project" value="InterPro"/>
</dbReference>
<dbReference type="RefSeq" id="WP_267449794.1">
    <property type="nucleotide sequence ID" value="NZ_JANDBG010000041.1"/>
</dbReference>
<organism evidence="3 4">
    <name type="scientific">Citrobacter portucalensis</name>
    <dbReference type="NCBI Taxonomy" id="1639133"/>
    <lineage>
        <taxon>Bacteria</taxon>
        <taxon>Pseudomonadati</taxon>
        <taxon>Pseudomonadota</taxon>
        <taxon>Gammaproteobacteria</taxon>
        <taxon>Enterobacterales</taxon>
        <taxon>Enterobacteriaceae</taxon>
        <taxon>Citrobacter</taxon>
        <taxon>Citrobacter freundii complex</taxon>
    </lineage>
</organism>
<dbReference type="InterPro" id="IPR050263">
    <property type="entry name" value="Bact_Fimbrial_Adh_Pro"/>
</dbReference>
<accession>A0AAW5W7X9</accession>
<dbReference type="Gene3D" id="2.60.40.1090">
    <property type="entry name" value="Fimbrial-type adhesion domain"/>
    <property type="match status" value="1"/>
</dbReference>
<dbReference type="InterPro" id="IPR036937">
    <property type="entry name" value="Adhesion_dom_fimbrial_sf"/>
</dbReference>
<evidence type="ECO:0000256" key="1">
    <source>
        <dbReference type="SAM" id="SignalP"/>
    </source>
</evidence>
<dbReference type="EMBL" id="JANDBG010000041">
    <property type="protein sequence ID" value="MCX9004740.1"/>
    <property type="molecule type" value="Genomic_DNA"/>
</dbReference>
<dbReference type="Proteomes" id="UP001207430">
    <property type="component" value="Unassembled WGS sequence"/>
</dbReference>
<reference evidence="3" key="1">
    <citation type="submission" date="2022-07" db="EMBL/GenBank/DDBJ databases">
        <title>Genome Sequence of Citrobacter portucalensis from Edible Snails.</title>
        <authorList>
            <person name="Okafor A.C."/>
            <person name="Ogbo F.C."/>
            <person name="Ruppitsch W."/>
            <person name="Allerberger F."/>
        </authorList>
    </citation>
    <scope>NUCLEOTIDE SEQUENCE</scope>
    <source>
        <strain evidence="3">Igbk 7</strain>
    </source>
</reference>
<feature type="signal peptide" evidence="1">
    <location>
        <begin position="1"/>
        <end position="22"/>
    </location>
</feature>
<evidence type="ECO:0000313" key="4">
    <source>
        <dbReference type="Proteomes" id="UP001207430"/>
    </source>
</evidence>
<protein>
    <submittedName>
        <fullName evidence="3">Type 1 fimbrial protein</fullName>
    </submittedName>
</protein>
<sequence length="186" mass="19350">MSYKKLALAAIVALGMVSSVQAEDEVVPPAGNAAQNQGSGTIKFHGFVNTGACSITPETQNQTVELGSIAKHVLDNGEMKSTPKPFSIKLENCDTSNLQDKTVSTTFTGDTIQDDILAVTGDVTGAGVALGLENGTPIKLNEAIVNPIMDGSNELHFSAYLQGLGEQGGVTPGEFNSSAQFTLAYQ</sequence>
<dbReference type="SUPFAM" id="SSF49401">
    <property type="entry name" value="Bacterial adhesins"/>
    <property type="match status" value="1"/>
</dbReference>
<dbReference type="InterPro" id="IPR008966">
    <property type="entry name" value="Adhesion_dom_sf"/>
</dbReference>
<comment type="caution">
    <text evidence="3">The sequence shown here is derived from an EMBL/GenBank/DDBJ whole genome shotgun (WGS) entry which is preliminary data.</text>
</comment>
<dbReference type="AlphaFoldDB" id="A0AAW5W7X9"/>
<dbReference type="Pfam" id="PF00419">
    <property type="entry name" value="Fimbrial"/>
    <property type="match status" value="1"/>
</dbReference>
<dbReference type="PANTHER" id="PTHR33420">
    <property type="entry name" value="FIMBRIAL SUBUNIT ELFA-RELATED"/>
    <property type="match status" value="1"/>
</dbReference>
<gene>
    <name evidence="3" type="ORF">NLN86_24320</name>
</gene>
<proteinExistence type="predicted"/>
<evidence type="ECO:0000259" key="2">
    <source>
        <dbReference type="Pfam" id="PF00419"/>
    </source>
</evidence>
<name>A0AAW5W7X9_9ENTR</name>
<dbReference type="PANTHER" id="PTHR33420:SF26">
    <property type="entry name" value="FIMBRIAL SUBUNIT"/>
    <property type="match status" value="1"/>
</dbReference>
<dbReference type="InterPro" id="IPR000259">
    <property type="entry name" value="Adhesion_dom_fimbrial"/>
</dbReference>
<evidence type="ECO:0000313" key="3">
    <source>
        <dbReference type="EMBL" id="MCX9004740.1"/>
    </source>
</evidence>